<name>A0AAW0LMN2_QUESU</name>
<evidence type="ECO:0000313" key="8">
    <source>
        <dbReference type="Proteomes" id="UP000237347"/>
    </source>
</evidence>
<evidence type="ECO:0000259" key="6">
    <source>
        <dbReference type="SMART" id="SM00576"/>
    </source>
</evidence>
<gene>
    <name evidence="7" type="primary">TAF8_2</name>
    <name evidence="7" type="ORF">CFP56_037399</name>
</gene>
<organism evidence="7 8">
    <name type="scientific">Quercus suber</name>
    <name type="common">Cork oak</name>
    <dbReference type="NCBI Taxonomy" id="58331"/>
    <lineage>
        <taxon>Eukaryota</taxon>
        <taxon>Viridiplantae</taxon>
        <taxon>Streptophyta</taxon>
        <taxon>Embryophyta</taxon>
        <taxon>Tracheophyta</taxon>
        <taxon>Spermatophyta</taxon>
        <taxon>Magnoliopsida</taxon>
        <taxon>eudicotyledons</taxon>
        <taxon>Gunneridae</taxon>
        <taxon>Pentapetalae</taxon>
        <taxon>rosids</taxon>
        <taxon>fabids</taxon>
        <taxon>Fagales</taxon>
        <taxon>Fagaceae</taxon>
        <taxon>Quercus</taxon>
    </lineage>
</organism>
<protein>
    <submittedName>
        <fullName evidence="7">Transcription initiation factor tfiid subunit 8</fullName>
    </submittedName>
</protein>
<dbReference type="AlphaFoldDB" id="A0AAW0LMN2"/>
<dbReference type="EMBL" id="PKMF04000070">
    <property type="protein sequence ID" value="KAK7852933.1"/>
    <property type="molecule type" value="Genomic_DNA"/>
</dbReference>
<sequence length="476" mass="52857">MQGVELRLFYSSSSSTTLSKTLSLLSPIPIPKPPSLFSPIHLSLSLPLSLSKRSLPHHISRFSNTNQQQPPPKHNQNQDEEESDGEDIDVAALEEEARNAAREYSTSLSRQLTIGESFDFDFEFSFPFNFCCIQSSHLVSEDEPDVPIQRGRKQSKRKITTVNKQNNQRPQLEKCPIHKLHVFPPLVEDKAAGSLLNILTALSKAIAPEGFCLLLQQITMKAKPPSKPKTHLLLHQEEPQNPSEFSFAIARIAVSQICQSVGYKATQLSALNALTVVATKYLQAIAKSASSLANTSNRTQSNLLDLTLALHNLVTLPHSTLFSISSSRGIIRDLADFVSSHDEIPFAKPIPRPQITSIPSWASFSSFSHVPKWLPKFPDSVISCSVNERKCGERLWEDLVLGGGGIETECSTSTSNVIEQEKLKEGKLELDLERTGKVRFRITTTSGRGEHILNCLKQKRPSSPKTEFFRCKVILA</sequence>
<keyword evidence="4" id="KW-0539">Nucleus</keyword>
<keyword evidence="3" id="KW-0804">Transcription</keyword>
<accession>A0AAW0LMN2</accession>
<evidence type="ECO:0000256" key="5">
    <source>
        <dbReference type="SAM" id="MobiDB-lite"/>
    </source>
</evidence>
<dbReference type="Pfam" id="PF07524">
    <property type="entry name" value="Bromo_TP"/>
    <property type="match status" value="1"/>
</dbReference>
<dbReference type="PANTHER" id="PTHR46338">
    <property type="entry name" value="TRANSCRIPTION INITIATION FACTOR TFIID SUBUNIT 8"/>
    <property type="match status" value="1"/>
</dbReference>
<feature type="region of interest" description="Disordered" evidence="5">
    <location>
        <begin position="61"/>
        <end position="86"/>
    </location>
</feature>
<reference evidence="7 8" key="1">
    <citation type="journal article" date="2018" name="Sci. Data">
        <title>The draft genome sequence of cork oak.</title>
        <authorList>
            <person name="Ramos A.M."/>
            <person name="Usie A."/>
            <person name="Barbosa P."/>
            <person name="Barros P.M."/>
            <person name="Capote T."/>
            <person name="Chaves I."/>
            <person name="Simoes F."/>
            <person name="Abreu I."/>
            <person name="Carrasquinho I."/>
            <person name="Faro C."/>
            <person name="Guimaraes J.B."/>
            <person name="Mendonca D."/>
            <person name="Nobrega F."/>
            <person name="Rodrigues L."/>
            <person name="Saibo N.J.M."/>
            <person name="Varela M.C."/>
            <person name="Egas C."/>
            <person name="Matos J."/>
            <person name="Miguel C.M."/>
            <person name="Oliveira M.M."/>
            <person name="Ricardo C.P."/>
            <person name="Goncalves S."/>
        </authorList>
    </citation>
    <scope>NUCLEOTIDE SEQUENCE [LARGE SCALE GENOMIC DNA]</scope>
    <source>
        <strain evidence="8">cv. HL8</strain>
    </source>
</reference>
<comment type="subcellular location">
    <subcellularLocation>
        <location evidence="1">Nucleus</location>
    </subcellularLocation>
</comment>
<dbReference type="PANTHER" id="PTHR46338:SF13">
    <property type="entry name" value="TRANSCRIPTION INITIATION FACTOR TFIID SUBUNIT 8-LIKE"/>
    <property type="match status" value="1"/>
</dbReference>
<dbReference type="InterPro" id="IPR037818">
    <property type="entry name" value="TAF8"/>
</dbReference>
<keyword evidence="8" id="KW-1185">Reference proteome</keyword>
<dbReference type="InterPro" id="IPR006565">
    <property type="entry name" value="BTP"/>
</dbReference>
<evidence type="ECO:0000256" key="1">
    <source>
        <dbReference type="ARBA" id="ARBA00004123"/>
    </source>
</evidence>
<proteinExistence type="predicted"/>
<feature type="domain" description="Bromodomain associated" evidence="6">
    <location>
        <begin position="243"/>
        <end position="319"/>
    </location>
</feature>
<dbReference type="InterPro" id="IPR009072">
    <property type="entry name" value="Histone-fold"/>
</dbReference>
<dbReference type="Gene3D" id="1.10.20.10">
    <property type="entry name" value="Histone, subunit A"/>
    <property type="match status" value="1"/>
</dbReference>
<comment type="caution">
    <text evidence="7">The sequence shown here is derived from an EMBL/GenBank/DDBJ whole genome shotgun (WGS) entry which is preliminary data.</text>
</comment>
<dbReference type="GO" id="GO:0046982">
    <property type="term" value="F:protein heterodimerization activity"/>
    <property type="evidence" value="ECO:0007669"/>
    <property type="project" value="InterPro"/>
</dbReference>
<evidence type="ECO:0000313" key="7">
    <source>
        <dbReference type="EMBL" id="KAK7852933.1"/>
    </source>
</evidence>
<evidence type="ECO:0000256" key="2">
    <source>
        <dbReference type="ARBA" id="ARBA00023015"/>
    </source>
</evidence>
<keyword evidence="2" id="KW-0805">Transcription regulation</keyword>
<evidence type="ECO:0000256" key="3">
    <source>
        <dbReference type="ARBA" id="ARBA00023163"/>
    </source>
</evidence>
<evidence type="ECO:0000256" key="4">
    <source>
        <dbReference type="ARBA" id="ARBA00023242"/>
    </source>
</evidence>
<dbReference type="SMART" id="SM00576">
    <property type="entry name" value="BTP"/>
    <property type="match status" value="1"/>
</dbReference>
<dbReference type="GO" id="GO:0005669">
    <property type="term" value="C:transcription factor TFIID complex"/>
    <property type="evidence" value="ECO:0007669"/>
    <property type="project" value="InterPro"/>
</dbReference>
<dbReference type="Proteomes" id="UP000237347">
    <property type="component" value="Unassembled WGS sequence"/>
</dbReference>